<dbReference type="GO" id="GO:0016747">
    <property type="term" value="F:acyltransferase activity, transferring groups other than amino-acyl groups"/>
    <property type="evidence" value="ECO:0007669"/>
    <property type="project" value="InterPro"/>
</dbReference>
<dbReference type="InterPro" id="IPR000182">
    <property type="entry name" value="GNAT_dom"/>
</dbReference>
<name>A0A2H1FH45_9ARCH</name>
<organism evidence="2 3">
    <name type="scientific">Candidatus Nitrosotalea okcheonensis</name>
    <dbReference type="NCBI Taxonomy" id="1903276"/>
    <lineage>
        <taxon>Archaea</taxon>
        <taxon>Nitrososphaerota</taxon>
        <taxon>Nitrososphaeria</taxon>
        <taxon>Nitrosotaleales</taxon>
        <taxon>Nitrosotaleaceae</taxon>
        <taxon>Nitrosotalea</taxon>
    </lineage>
</organism>
<evidence type="ECO:0000313" key="3">
    <source>
        <dbReference type="Proteomes" id="UP000230607"/>
    </source>
</evidence>
<accession>A0A2H1FH45</accession>
<proteinExistence type="predicted"/>
<dbReference type="Pfam" id="PF13673">
    <property type="entry name" value="Acetyltransf_10"/>
    <property type="match status" value="1"/>
</dbReference>
<feature type="domain" description="N-acetyltransferase" evidence="1">
    <location>
        <begin position="1"/>
        <end position="127"/>
    </location>
</feature>
<protein>
    <submittedName>
        <fullName evidence="2">GCN5-related N-acetyltransferase</fullName>
    </submittedName>
</protein>
<reference evidence="3" key="1">
    <citation type="submission" date="2017-03" db="EMBL/GenBank/DDBJ databases">
        <authorList>
            <person name="Herbold C."/>
        </authorList>
    </citation>
    <scope>NUCLEOTIDE SEQUENCE [LARGE SCALE GENOMIC DNA]</scope>
</reference>
<dbReference type="PROSITE" id="PS51186">
    <property type="entry name" value="GNAT"/>
    <property type="match status" value="1"/>
</dbReference>
<dbReference type="PANTHER" id="PTHR43233">
    <property type="entry name" value="FAMILY N-ACETYLTRANSFERASE, PUTATIVE (AFU_ORTHOLOGUE AFUA_6G03350)-RELATED"/>
    <property type="match status" value="1"/>
</dbReference>
<gene>
    <name evidence="2" type="ORF">NCS_11895</name>
</gene>
<dbReference type="AlphaFoldDB" id="A0A2H1FH45"/>
<dbReference type="InterPro" id="IPR016181">
    <property type="entry name" value="Acyl_CoA_acyltransferase"/>
</dbReference>
<evidence type="ECO:0000313" key="2">
    <source>
        <dbReference type="EMBL" id="SMH72083.1"/>
    </source>
</evidence>
<dbReference type="PANTHER" id="PTHR43233:SF1">
    <property type="entry name" value="FAMILY N-ACETYLTRANSFERASE, PUTATIVE (AFU_ORTHOLOGUE AFUA_6G03350)-RELATED"/>
    <property type="match status" value="1"/>
</dbReference>
<dbReference type="SUPFAM" id="SSF55729">
    <property type="entry name" value="Acyl-CoA N-acyltransferases (Nat)"/>
    <property type="match status" value="1"/>
</dbReference>
<keyword evidence="3" id="KW-1185">Reference proteome</keyword>
<dbReference type="EMBL" id="LT841358">
    <property type="protein sequence ID" value="SMH72083.1"/>
    <property type="molecule type" value="Genomic_DNA"/>
</dbReference>
<dbReference type="CDD" id="cd04301">
    <property type="entry name" value="NAT_SF"/>
    <property type="match status" value="1"/>
</dbReference>
<dbReference type="InterPro" id="IPR053144">
    <property type="entry name" value="Acetyltransferase_Butenolide"/>
</dbReference>
<dbReference type="Proteomes" id="UP000230607">
    <property type="component" value="Chromosome 1"/>
</dbReference>
<dbReference type="Gene3D" id="3.40.630.30">
    <property type="match status" value="1"/>
</dbReference>
<sequence>MINPDLKPREVITLFVNSGIKRPVNNVVRIKRMIENANLIICARNDTKLVGILRAVTDFSYCCYVSDLAVDKKYQRLGIGKKLLKLAQKTLGKETMILLLSAPEADSFYLHIGMENIQNAWKIARKR</sequence>
<dbReference type="RefSeq" id="WP_231911777.1">
    <property type="nucleotide sequence ID" value="NZ_LT841358.1"/>
</dbReference>
<keyword evidence="2" id="KW-0808">Transferase</keyword>
<evidence type="ECO:0000259" key="1">
    <source>
        <dbReference type="PROSITE" id="PS51186"/>
    </source>
</evidence>